<dbReference type="Proteomes" id="UP001165302">
    <property type="component" value="Unassembled WGS sequence"/>
</dbReference>
<proteinExistence type="predicted"/>
<organism evidence="1 2">
    <name type="scientific">Sphingobacterium bovistauri</name>
    <dbReference type="NCBI Taxonomy" id="2781959"/>
    <lineage>
        <taxon>Bacteria</taxon>
        <taxon>Pseudomonadati</taxon>
        <taxon>Bacteroidota</taxon>
        <taxon>Sphingobacteriia</taxon>
        <taxon>Sphingobacteriales</taxon>
        <taxon>Sphingobacteriaceae</taxon>
        <taxon>Sphingobacterium</taxon>
    </lineage>
</organism>
<evidence type="ECO:0000313" key="1">
    <source>
        <dbReference type="EMBL" id="MCA5005357.1"/>
    </source>
</evidence>
<evidence type="ECO:0000313" key="2">
    <source>
        <dbReference type="Proteomes" id="UP001165302"/>
    </source>
</evidence>
<sequence length="275" mass="31647">MNPYYIEIFVKILGLGATSGLFYQQDEIKLIADNSNYFYAYTISDSTLHKTMLHDNLHNNEIVEKKNKFDLESIFKYQDSFYLLGSGSSNLAIRNKLFIVDKDNNIQTKDCSTQFAFIRKQLEIHENDFNIEGAFMYNEKYHLLNRGNGPKNQNGIIISDLSLQEKPFFVPLDLSKISPHLSITDGTVVDDYLYFLAAIEHSNSTYTDGEIGGSYVGYINLKTFELENILPLSETNKFEGITLYQNTDNVLEFLLCEDTDLESQETIIYKLTFEK</sequence>
<dbReference type="RefSeq" id="WP_225553002.1">
    <property type="nucleotide sequence ID" value="NZ_JADEYP010000015.1"/>
</dbReference>
<comment type="caution">
    <text evidence="1">The sequence shown here is derived from an EMBL/GenBank/DDBJ whole genome shotgun (WGS) entry which is preliminary data.</text>
</comment>
<protein>
    <submittedName>
        <fullName evidence="1">Uncharacterized protein</fullName>
    </submittedName>
</protein>
<reference evidence="1" key="1">
    <citation type="submission" date="2020-10" db="EMBL/GenBank/DDBJ databases">
        <authorList>
            <person name="Lu T."/>
            <person name="Wang Q."/>
            <person name="Han X."/>
        </authorList>
    </citation>
    <scope>NUCLEOTIDE SEQUENCE</scope>
    <source>
        <strain evidence="1">WQ 366</strain>
    </source>
</reference>
<dbReference type="Pfam" id="PF22000">
    <property type="entry name" value="DUF6929"/>
    <property type="match status" value="1"/>
</dbReference>
<gene>
    <name evidence="1" type="ORF">IPZ78_09345</name>
</gene>
<accession>A0ABS7Z6X4</accession>
<dbReference type="EMBL" id="JADEYP010000015">
    <property type="protein sequence ID" value="MCA5005357.1"/>
    <property type="molecule type" value="Genomic_DNA"/>
</dbReference>
<dbReference type="InterPro" id="IPR053851">
    <property type="entry name" value="DUF6929"/>
</dbReference>
<name>A0ABS7Z6X4_9SPHI</name>
<keyword evidence="2" id="KW-1185">Reference proteome</keyword>